<feature type="domain" description="C2HC/C3H-type" evidence="7">
    <location>
        <begin position="208"/>
        <end position="235"/>
    </location>
</feature>
<dbReference type="OrthoDB" id="265955at2759"/>
<evidence type="ECO:0000256" key="3">
    <source>
        <dbReference type="ARBA" id="ARBA00022771"/>
    </source>
</evidence>
<name>A0A8S9YLJ7_9TREM</name>
<evidence type="ECO:0000256" key="5">
    <source>
        <dbReference type="PROSITE-ProRule" id="PRU01371"/>
    </source>
</evidence>
<keyword evidence="3 5" id="KW-0863">Zinc-finger</keyword>
<evidence type="ECO:0000256" key="4">
    <source>
        <dbReference type="ARBA" id="ARBA00022833"/>
    </source>
</evidence>
<reference evidence="8" key="1">
    <citation type="submission" date="2019-07" db="EMBL/GenBank/DDBJ databases">
        <title>Annotation for the trematode Paragonimus miyazaki's.</title>
        <authorList>
            <person name="Choi Y.-J."/>
        </authorList>
    </citation>
    <scope>NUCLEOTIDE SEQUENCE</scope>
    <source>
        <strain evidence="8">Japan</strain>
    </source>
</reference>
<dbReference type="AlphaFoldDB" id="A0A8S9YLJ7"/>
<keyword evidence="2" id="KW-0677">Repeat</keyword>
<dbReference type="PROSITE" id="PS52027">
    <property type="entry name" value="ZF_C2HC_C3H"/>
    <property type="match status" value="4"/>
</dbReference>
<dbReference type="EMBL" id="JTDE01003772">
    <property type="protein sequence ID" value="KAF7255664.1"/>
    <property type="molecule type" value="Genomic_DNA"/>
</dbReference>
<comment type="caution">
    <text evidence="8">The sequence shown here is derived from an EMBL/GenBank/DDBJ whole genome shotgun (WGS) entry which is preliminary data.</text>
</comment>
<dbReference type="Gene3D" id="3.30.160.60">
    <property type="entry name" value="Classic Zinc Finger"/>
    <property type="match status" value="4"/>
</dbReference>
<feature type="domain" description="C2HC/C3H-type" evidence="7">
    <location>
        <begin position="87"/>
        <end position="116"/>
    </location>
</feature>
<gene>
    <name evidence="8" type="ORF">EG68_07822</name>
</gene>
<accession>A0A8S9YLJ7</accession>
<dbReference type="PANTHER" id="PTHR13555:SF68">
    <property type="entry name" value="ZINC FINGER PROTEIN 474"/>
    <property type="match status" value="1"/>
</dbReference>
<feature type="region of interest" description="Disordered" evidence="6">
    <location>
        <begin position="113"/>
        <end position="132"/>
    </location>
</feature>
<feature type="region of interest" description="Disordered" evidence="6">
    <location>
        <begin position="165"/>
        <end position="191"/>
    </location>
</feature>
<sequence length="235" mass="26359">MNRVSGGGSGGDSTVISKPRTVVCYICGREFGTKSIGIHEPQCLSKWKQENDRLPKSMRRPEPTKLDRSNKSLETSNEMAWESSKQQLIPCPGCGRRFLPDRLEVHQRSCMKGNAKSASGLSGTTSSLTPPPAKPKTVICYICGREYGTKSIGIHEPQCLEKWQRQNEQLPRQQRQKAPERPKDLPPASESYDLTKYNETAREAAQANLAQCRNCGRTFNPDRIAVHERICKKTK</sequence>
<keyword evidence="1" id="KW-0479">Metal-binding</keyword>
<evidence type="ECO:0000259" key="7">
    <source>
        <dbReference type="PROSITE" id="PS52027"/>
    </source>
</evidence>
<dbReference type="GO" id="GO:0008270">
    <property type="term" value="F:zinc ion binding"/>
    <property type="evidence" value="ECO:0007669"/>
    <property type="project" value="UniProtKB-KW"/>
</dbReference>
<evidence type="ECO:0000256" key="6">
    <source>
        <dbReference type="SAM" id="MobiDB-lite"/>
    </source>
</evidence>
<keyword evidence="4" id="KW-0862">Zinc</keyword>
<evidence type="ECO:0000256" key="1">
    <source>
        <dbReference type="ARBA" id="ARBA00022723"/>
    </source>
</evidence>
<evidence type="ECO:0000256" key="2">
    <source>
        <dbReference type="ARBA" id="ARBA00022737"/>
    </source>
</evidence>
<feature type="compositionally biased region" description="Low complexity" evidence="6">
    <location>
        <begin position="117"/>
        <end position="128"/>
    </location>
</feature>
<dbReference type="Proteomes" id="UP000822476">
    <property type="component" value="Unassembled WGS sequence"/>
</dbReference>
<feature type="region of interest" description="Disordered" evidence="6">
    <location>
        <begin position="47"/>
        <end position="75"/>
    </location>
</feature>
<protein>
    <recommendedName>
        <fullName evidence="7">C2HC/C3H-type domain-containing protein</fullName>
    </recommendedName>
</protein>
<feature type="domain" description="C2HC/C3H-type" evidence="7">
    <location>
        <begin position="20"/>
        <end position="49"/>
    </location>
</feature>
<dbReference type="InterPro" id="IPR026319">
    <property type="entry name" value="ZC2HC1A/B-like"/>
</dbReference>
<dbReference type="PANTHER" id="PTHR13555">
    <property type="entry name" value="C2H2 ZINC FINGER CGI-62-RELATED"/>
    <property type="match status" value="1"/>
</dbReference>
<feature type="compositionally biased region" description="Basic and acidic residues" evidence="6">
    <location>
        <begin position="47"/>
        <end position="71"/>
    </location>
</feature>
<evidence type="ECO:0000313" key="9">
    <source>
        <dbReference type="Proteomes" id="UP000822476"/>
    </source>
</evidence>
<evidence type="ECO:0000313" key="8">
    <source>
        <dbReference type="EMBL" id="KAF7255664.1"/>
    </source>
</evidence>
<dbReference type="InterPro" id="IPR049899">
    <property type="entry name" value="Znf_C2HC_C3H"/>
</dbReference>
<dbReference type="Pfam" id="PF13913">
    <property type="entry name" value="zf-C2HC_2"/>
    <property type="match status" value="4"/>
</dbReference>
<keyword evidence="9" id="KW-1185">Reference proteome</keyword>
<organism evidence="8 9">
    <name type="scientific">Paragonimus skrjabini miyazakii</name>
    <dbReference type="NCBI Taxonomy" id="59628"/>
    <lineage>
        <taxon>Eukaryota</taxon>
        <taxon>Metazoa</taxon>
        <taxon>Spiralia</taxon>
        <taxon>Lophotrochozoa</taxon>
        <taxon>Platyhelminthes</taxon>
        <taxon>Trematoda</taxon>
        <taxon>Digenea</taxon>
        <taxon>Plagiorchiida</taxon>
        <taxon>Troglotremata</taxon>
        <taxon>Troglotrematidae</taxon>
        <taxon>Paragonimus</taxon>
    </lineage>
</organism>
<proteinExistence type="predicted"/>
<feature type="domain" description="C2HC/C3H-type" evidence="7">
    <location>
        <begin position="136"/>
        <end position="165"/>
    </location>
</feature>